<feature type="coiled-coil region" evidence="1">
    <location>
        <begin position="603"/>
        <end position="696"/>
    </location>
</feature>
<feature type="compositionally biased region" description="Basic and acidic residues" evidence="2">
    <location>
        <begin position="37"/>
        <end position="66"/>
    </location>
</feature>
<keyword evidence="4" id="KW-1185">Reference proteome</keyword>
<name>A0ABV9KXM9_9BACT</name>
<sequence length="702" mass="81113">MNENLEPKLPVGDSSDENKAEETKPVEANVEAVENISAEKESPAENIEPVKDIEPVEKPEPAKDAETVEETVAPDTTEPIEDAVPEVPEAEAKAETAAEPEESTTAAEKDESEDDTEQPEATEAPVAKHASLTKDEIIENLKNLASQSELPSRTDVESLKQAYYKLRSASVEAEKAAFLEDGNDAEAFTPTPDPSEDVVKTFLNEIKEKRASNAIAEERLKEENYNKKIQIIDSIKNLTESSDDFNKLYKEFKDLQQQWNDIALVPQAKVKELWKSYQIYTEKFYDLIKINNEFRDYDFKKNLELKTSIIEAVEKLMEDADAVSAFHQLQNFHQQWREIGPVARELREETWTRFKDASTAINKKYQTHFESLKGKEEENLAEKTAICETLKTIDYSTLNSFKDWDEKSKEVIELQAKWKTIGFVPKKVNTQIFEEFRALCDTFFERKSEFFRGVRDEMDINLEKKRSLCEQAKMLKDSTEWKSTADKLIGIQKEWKTIGPVPRKYSDAIWKEFVTACDYFFEQKKKNESSQKGEELENLTAKKEVIEKINNIDQSLEASEAIAQVRSLADEFHKIGFVPFKEKDRIYKEFHQAVDAHYDRLKVDKTERRFEAFKSNMKDMSKQDNPKRVLYKERDHLMHQYNKVKTDLQTYENNMNFLSVSSKGGGGLLKDITHKIENLKNEMDLLVKKIEAIDENLNELEK</sequence>
<evidence type="ECO:0000256" key="1">
    <source>
        <dbReference type="SAM" id="Coils"/>
    </source>
</evidence>
<dbReference type="InterPro" id="IPR007139">
    <property type="entry name" value="DUF349"/>
</dbReference>
<evidence type="ECO:0000256" key="2">
    <source>
        <dbReference type="SAM" id="MobiDB-lite"/>
    </source>
</evidence>
<dbReference type="Pfam" id="PF03993">
    <property type="entry name" value="DUF349"/>
    <property type="match status" value="5"/>
</dbReference>
<reference evidence="4" key="1">
    <citation type="journal article" date="2019" name="Int. J. Syst. Evol. Microbiol.">
        <title>The Global Catalogue of Microorganisms (GCM) 10K type strain sequencing project: providing services to taxonomists for standard genome sequencing and annotation.</title>
        <authorList>
            <consortium name="The Broad Institute Genomics Platform"/>
            <consortium name="The Broad Institute Genome Sequencing Center for Infectious Disease"/>
            <person name="Wu L."/>
            <person name="Ma J."/>
        </authorList>
    </citation>
    <scope>NUCLEOTIDE SEQUENCE [LARGE SCALE GENOMIC DNA]</scope>
    <source>
        <strain evidence="4">CCUG 66188</strain>
    </source>
</reference>
<feature type="compositionally biased region" description="Acidic residues" evidence="2">
    <location>
        <begin position="110"/>
        <end position="120"/>
    </location>
</feature>
<feature type="compositionally biased region" description="Basic and acidic residues" evidence="2">
    <location>
        <begin position="16"/>
        <end position="25"/>
    </location>
</feature>
<dbReference type="EMBL" id="JBHSGN010000076">
    <property type="protein sequence ID" value="MFC4674564.1"/>
    <property type="molecule type" value="Genomic_DNA"/>
</dbReference>
<dbReference type="RefSeq" id="WP_379996974.1">
    <property type="nucleotide sequence ID" value="NZ_JBHSGN010000076.1"/>
</dbReference>
<comment type="caution">
    <text evidence="3">The sequence shown here is derived from an EMBL/GenBank/DDBJ whole genome shotgun (WGS) entry which is preliminary data.</text>
</comment>
<evidence type="ECO:0000313" key="4">
    <source>
        <dbReference type="Proteomes" id="UP001596023"/>
    </source>
</evidence>
<dbReference type="Proteomes" id="UP001596023">
    <property type="component" value="Unassembled WGS sequence"/>
</dbReference>
<keyword evidence="1" id="KW-0175">Coiled coil</keyword>
<gene>
    <name evidence="3" type="ORF">ACFO6W_12745</name>
</gene>
<proteinExistence type="predicted"/>
<organism evidence="3 4">
    <name type="scientific">Dysgonomonas termitidis</name>
    <dbReference type="NCBI Taxonomy" id="1516126"/>
    <lineage>
        <taxon>Bacteria</taxon>
        <taxon>Pseudomonadati</taxon>
        <taxon>Bacteroidota</taxon>
        <taxon>Bacteroidia</taxon>
        <taxon>Bacteroidales</taxon>
        <taxon>Dysgonomonadaceae</taxon>
        <taxon>Dysgonomonas</taxon>
    </lineage>
</organism>
<feature type="region of interest" description="Disordered" evidence="2">
    <location>
        <begin position="1"/>
        <end position="133"/>
    </location>
</feature>
<evidence type="ECO:0000313" key="3">
    <source>
        <dbReference type="EMBL" id="MFC4674564.1"/>
    </source>
</evidence>
<protein>
    <submittedName>
        <fullName evidence="3">DUF349 domain-containing protein</fullName>
    </submittedName>
</protein>
<accession>A0ABV9KXM9</accession>